<dbReference type="KEGG" id="xne:XNC1_1216"/>
<dbReference type="Proteomes" id="UP000008075">
    <property type="component" value="Chromosome"/>
</dbReference>
<accession>D3V9P9</accession>
<reference evidence="1 2" key="1">
    <citation type="journal article" date="2011" name="PLoS ONE">
        <title>The entomopathogenic bacterial endosymbionts xenorhabdus and photorhabdus: convergent lifestyles from divergent genomes.</title>
        <authorList>
            <person name="Chaston J.M."/>
            <person name="Suen G."/>
            <person name="Tucker S.L."/>
            <person name="Andersen A.W."/>
            <person name="Bhasin A."/>
            <person name="Bode E."/>
            <person name="Bode H.B."/>
            <person name="Brachmann A.O."/>
            <person name="Cowles C.E."/>
            <person name="Cowles K.N."/>
            <person name="Darby C."/>
            <person name="de Leon L."/>
            <person name="Drace K."/>
            <person name="Du Z."/>
            <person name="Givaudan A."/>
            <person name="Herbert Tran E.E."/>
            <person name="Jewell K.A."/>
            <person name="Knack J.J."/>
            <person name="Krasomil-Osterfeld K.C."/>
            <person name="Kukor R."/>
            <person name="Lanois A."/>
            <person name="Latreille P."/>
            <person name="Leimgruber N.K."/>
            <person name="Lipke C.M."/>
            <person name="Liu R."/>
            <person name="Lu X."/>
            <person name="Martens E.C."/>
            <person name="Marri P.R."/>
            <person name="Medigue C."/>
            <person name="Menard M.L."/>
            <person name="Miller N.M."/>
            <person name="Morales-Soto N."/>
            <person name="Norton S."/>
            <person name="Ogier J.C."/>
            <person name="Orchard S.S."/>
            <person name="Park D."/>
            <person name="Park Y."/>
            <person name="Qurollo B.A."/>
            <person name="Sugar D.R."/>
            <person name="Richards G.R."/>
            <person name="Rouy Z."/>
            <person name="Slominski B."/>
            <person name="Slominski K."/>
            <person name="Snyder H."/>
            <person name="Tjaden B.C."/>
            <person name="van der Hoeven R."/>
            <person name="Welch R.D."/>
            <person name="Wheeler C."/>
            <person name="Xiang B."/>
            <person name="Barbazuk B."/>
            <person name="Gaudriault S."/>
            <person name="Goodner B."/>
            <person name="Slater S.C."/>
            <person name="Forst S."/>
            <person name="Goldman B.S."/>
            <person name="Goodrich-Blair H."/>
        </authorList>
    </citation>
    <scope>NUCLEOTIDE SEQUENCE [LARGE SCALE GENOMIC DNA]</scope>
    <source>
        <strain evidence="2">ATCC 19061 / DSM 3370 / CCUG 14189 / LMG 1036 / NCIMB 9965 / AN6</strain>
    </source>
</reference>
<gene>
    <name evidence="1" type="ordered locus">XNC1_1216</name>
</gene>
<evidence type="ECO:0000313" key="2">
    <source>
        <dbReference type="Proteomes" id="UP000008075"/>
    </source>
</evidence>
<proteinExistence type="predicted"/>
<dbReference type="AlphaFoldDB" id="D3V9P9"/>
<keyword evidence="2" id="KW-1185">Reference proteome</keyword>
<dbReference type="HOGENOM" id="CLU_3319483_0_0_6"/>
<protein>
    <submittedName>
        <fullName evidence="1">Uncharacterized protein</fullName>
    </submittedName>
</protein>
<sequence length="39" mass="4528">MLMVFIPLFSVSDSLPIFKNSNYTIFGFYCIYANIIEES</sequence>
<evidence type="ECO:0000313" key="1">
    <source>
        <dbReference type="EMBL" id="CBJ89287.1"/>
    </source>
</evidence>
<organism evidence="1 2">
    <name type="scientific">Xenorhabdus nematophila (strain ATCC 19061 / DSM 3370 / CCUG 14189 / LMG 1036 / NCIMB 9965 / AN6)</name>
    <dbReference type="NCBI Taxonomy" id="406817"/>
    <lineage>
        <taxon>Bacteria</taxon>
        <taxon>Pseudomonadati</taxon>
        <taxon>Pseudomonadota</taxon>
        <taxon>Gammaproteobacteria</taxon>
        <taxon>Enterobacterales</taxon>
        <taxon>Morganellaceae</taxon>
        <taxon>Xenorhabdus</taxon>
    </lineage>
</organism>
<name>D3V9P9_XENNA</name>
<dbReference type="STRING" id="406817.XNC1_1216"/>
<dbReference type="EMBL" id="FN667742">
    <property type="protein sequence ID" value="CBJ89287.1"/>
    <property type="molecule type" value="Genomic_DNA"/>
</dbReference>